<evidence type="ECO:0000313" key="2">
    <source>
        <dbReference type="EMBL" id="KKL68134.1"/>
    </source>
</evidence>
<reference evidence="2" key="1">
    <citation type="journal article" date="2015" name="Nature">
        <title>Complex archaea that bridge the gap between prokaryotes and eukaryotes.</title>
        <authorList>
            <person name="Spang A."/>
            <person name="Saw J.H."/>
            <person name="Jorgensen S.L."/>
            <person name="Zaremba-Niedzwiedzka K."/>
            <person name="Martijn J."/>
            <person name="Lind A.E."/>
            <person name="van Eijk R."/>
            <person name="Schleper C."/>
            <person name="Guy L."/>
            <person name="Ettema T.J."/>
        </authorList>
    </citation>
    <scope>NUCLEOTIDE SEQUENCE</scope>
</reference>
<name>A0A0F9E2A3_9ZZZZ</name>
<dbReference type="EMBL" id="LAZR01026630">
    <property type="protein sequence ID" value="KKL68134.1"/>
    <property type="molecule type" value="Genomic_DNA"/>
</dbReference>
<feature type="region of interest" description="Disordered" evidence="1">
    <location>
        <begin position="62"/>
        <end position="108"/>
    </location>
</feature>
<accession>A0A0F9E2A3</accession>
<feature type="non-terminal residue" evidence="2">
    <location>
        <position position="1"/>
    </location>
</feature>
<evidence type="ECO:0000256" key="1">
    <source>
        <dbReference type="SAM" id="MobiDB-lite"/>
    </source>
</evidence>
<sequence>EFGVNLEFERSAARDEMAEAMRDGQKLNLISQMFDKDMINKDNKIDVLEQEFPSIPRNWWNPNPKPVMEMGGMMPSSKILPGQGKQALSDRKAQEQKPQQKNNPPTGV</sequence>
<protein>
    <submittedName>
        <fullName evidence="2">Uncharacterized protein</fullName>
    </submittedName>
</protein>
<organism evidence="2">
    <name type="scientific">marine sediment metagenome</name>
    <dbReference type="NCBI Taxonomy" id="412755"/>
    <lineage>
        <taxon>unclassified sequences</taxon>
        <taxon>metagenomes</taxon>
        <taxon>ecological metagenomes</taxon>
    </lineage>
</organism>
<gene>
    <name evidence="2" type="ORF">LCGC14_2128050</name>
</gene>
<comment type="caution">
    <text evidence="2">The sequence shown here is derived from an EMBL/GenBank/DDBJ whole genome shotgun (WGS) entry which is preliminary data.</text>
</comment>
<proteinExistence type="predicted"/>
<feature type="compositionally biased region" description="Low complexity" evidence="1">
    <location>
        <begin position="96"/>
        <end position="108"/>
    </location>
</feature>
<dbReference type="AlphaFoldDB" id="A0A0F9E2A3"/>